<evidence type="ECO:0000256" key="6">
    <source>
        <dbReference type="ARBA" id="ARBA00023136"/>
    </source>
</evidence>
<keyword evidence="2" id="KW-0813">Transport</keyword>
<feature type="transmembrane region" description="Helical" evidence="7">
    <location>
        <begin position="261"/>
        <end position="281"/>
    </location>
</feature>
<feature type="transmembrane region" description="Helical" evidence="7">
    <location>
        <begin position="31"/>
        <end position="52"/>
    </location>
</feature>
<organism evidence="9 10">
    <name type="scientific">Aspergillus granulosus</name>
    <dbReference type="NCBI Taxonomy" id="176169"/>
    <lineage>
        <taxon>Eukaryota</taxon>
        <taxon>Fungi</taxon>
        <taxon>Dikarya</taxon>
        <taxon>Ascomycota</taxon>
        <taxon>Pezizomycotina</taxon>
        <taxon>Eurotiomycetes</taxon>
        <taxon>Eurotiomycetidae</taxon>
        <taxon>Eurotiales</taxon>
        <taxon>Aspergillaceae</taxon>
        <taxon>Aspergillus</taxon>
        <taxon>Aspergillus subgen. Nidulantes</taxon>
    </lineage>
</organism>
<proteinExistence type="predicted"/>
<protein>
    <submittedName>
        <fullName evidence="9">Amino acid permease/ SLC12A domain-containing protein</fullName>
    </submittedName>
</protein>
<comment type="caution">
    <text evidence="9">The sequence shown here is derived from an EMBL/GenBank/DDBJ whole genome shotgun (WGS) entry which is preliminary data.</text>
</comment>
<dbReference type="PANTHER" id="PTHR43341:SF9">
    <property type="entry name" value="DICARBOXYLIC AMINO ACID PERMEASE"/>
    <property type="match status" value="1"/>
</dbReference>
<gene>
    <name evidence="9" type="ORF">BJX63DRAFT_439973</name>
</gene>
<reference evidence="9 10" key="1">
    <citation type="submission" date="2024-07" db="EMBL/GenBank/DDBJ databases">
        <title>Section-level genome sequencing and comparative genomics of Aspergillus sections Usti and Cavernicolus.</title>
        <authorList>
            <consortium name="Lawrence Berkeley National Laboratory"/>
            <person name="Nybo J.L."/>
            <person name="Vesth T.C."/>
            <person name="Theobald S."/>
            <person name="Frisvad J.C."/>
            <person name="Larsen T.O."/>
            <person name="Kjaerboelling I."/>
            <person name="Rothschild-Mancinelli K."/>
            <person name="Lyhne E.K."/>
            <person name="Kogle M.E."/>
            <person name="Barry K."/>
            <person name="Clum A."/>
            <person name="Na H."/>
            <person name="Ledsgaard L."/>
            <person name="Lin J."/>
            <person name="Lipzen A."/>
            <person name="Kuo A."/>
            <person name="Riley R."/>
            <person name="Mondo S."/>
            <person name="Labutti K."/>
            <person name="Haridas S."/>
            <person name="Pangalinan J."/>
            <person name="Salamov A.A."/>
            <person name="Simmons B.A."/>
            <person name="Magnuson J.K."/>
            <person name="Chen J."/>
            <person name="Drula E."/>
            <person name="Henrissat B."/>
            <person name="Wiebenga A."/>
            <person name="Lubbers R.J."/>
            <person name="Gomes A.C."/>
            <person name="Makela M.R."/>
            <person name="Stajich J."/>
            <person name="Grigoriev I.V."/>
            <person name="Mortensen U.H."/>
            <person name="De Vries R.P."/>
            <person name="Baker S.E."/>
            <person name="Andersen M.R."/>
        </authorList>
    </citation>
    <scope>NUCLEOTIDE SEQUENCE [LARGE SCALE GENOMIC DNA]</scope>
    <source>
        <strain evidence="9 10">CBS 588.65</strain>
    </source>
</reference>
<dbReference type="InterPro" id="IPR004841">
    <property type="entry name" value="AA-permease/SLC12A_dom"/>
</dbReference>
<feature type="transmembrane region" description="Helical" evidence="7">
    <location>
        <begin position="58"/>
        <end position="77"/>
    </location>
</feature>
<feature type="transmembrane region" description="Helical" evidence="7">
    <location>
        <begin position="169"/>
        <end position="189"/>
    </location>
</feature>
<name>A0ABR4HT85_9EURO</name>
<evidence type="ECO:0000256" key="1">
    <source>
        <dbReference type="ARBA" id="ARBA00004141"/>
    </source>
</evidence>
<dbReference type="EMBL" id="JBFXLT010000013">
    <property type="protein sequence ID" value="KAL2818689.1"/>
    <property type="molecule type" value="Genomic_DNA"/>
</dbReference>
<keyword evidence="4" id="KW-0029">Amino-acid transport</keyword>
<evidence type="ECO:0000256" key="2">
    <source>
        <dbReference type="ARBA" id="ARBA00022448"/>
    </source>
</evidence>
<feature type="domain" description="Amino acid permease/ SLC12A" evidence="8">
    <location>
        <begin position="31"/>
        <end position="488"/>
    </location>
</feature>
<dbReference type="Gene3D" id="1.20.1740.10">
    <property type="entry name" value="Amino acid/polyamine transporter I"/>
    <property type="match status" value="1"/>
</dbReference>
<evidence type="ECO:0000256" key="7">
    <source>
        <dbReference type="SAM" id="Phobius"/>
    </source>
</evidence>
<comment type="subcellular location">
    <subcellularLocation>
        <location evidence="1">Membrane</location>
        <topology evidence="1">Multi-pass membrane protein</topology>
    </subcellularLocation>
</comment>
<keyword evidence="6 7" id="KW-0472">Membrane</keyword>
<evidence type="ECO:0000313" key="9">
    <source>
        <dbReference type="EMBL" id="KAL2818689.1"/>
    </source>
</evidence>
<feature type="transmembrane region" description="Helical" evidence="7">
    <location>
        <begin position="357"/>
        <end position="378"/>
    </location>
</feature>
<sequence length="544" mass="58957">MVTDGESRKNALPTSLAEGANLQRAFKGRQVAMFAIACSMGTGLVIGSGTALTRGGPGFLLIAYVLIGICVFFVMTAMGEMAAYIPMSKGFSGYASRYAHPALGFATGWNYFFAYIIGTPTNLTAAGLIVHYWRPDLNVAIWITVFGLVIILVNVRVKTFGESEFILSCIKLVIVAMLILCCFVISAGGSPTGEPIGFKYWHTPGAFGQYLLPGPKGYLLGWWACMVQACFAYVGTEVVGMTFGEAQDPRKNIPFAIRQTFWRILGFYVIGVWSLTMAVPYTDERLVGATKESTSAAASPFVVAISLAGIKVLPDIVNAGLLVFVLSASGSDIYCASRSIYGLAMDGQAPRIFTRTLGNGIPIWGVAVAALFYLLGYMNAAKSASTVFNYFVSLSTIFAVLNWFSILVSYLNFRRGLKAQGICLGGRSYTGRFQPYGAYYALLITVLVIVFSGYDAFIPHFQADIFILRYIGLLVYVGKFVFWRFHKKARGVTPTGMDLTTGCEDHGVEGAPCSVLQSEEPVRHSVVVTIGEDGKATNDVQRET</sequence>
<feature type="transmembrane region" description="Helical" evidence="7">
    <location>
        <begin position="137"/>
        <end position="157"/>
    </location>
</feature>
<dbReference type="PROSITE" id="PS00218">
    <property type="entry name" value="AMINO_ACID_PERMEASE_1"/>
    <property type="match status" value="1"/>
</dbReference>
<evidence type="ECO:0000259" key="8">
    <source>
        <dbReference type="Pfam" id="PF00324"/>
    </source>
</evidence>
<keyword evidence="5 7" id="KW-1133">Transmembrane helix</keyword>
<feature type="transmembrane region" description="Helical" evidence="7">
    <location>
        <begin position="433"/>
        <end position="454"/>
    </location>
</feature>
<feature type="transmembrane region" description="Helical" evidence="7">
    <location>
        <begin position="220"/>
        <end position="240"/>
    </location>
</feature>
<keyword evidence="10" id="KW-1185">Reference proteome</keyword>
<dbReference type="PIRSF" id="PIRSF006060">
    <property type="entry name" value="AA_transporter"/>
    <property type="match status" value="1"/>
</dbReference>
<evidence type="ECO:0000256" key="4">
    <source>
        <dbReference type="ARBA" id="ARBA00022970"/>
    </source>
</evidence>
<dbReference type="PANTHER" id="PTHR43341">
    <property type="entry name" value="AMINO ACID PERMEASE"/>
    <property type="match status" value="1"/>
</dbReference>
<dbReference type="InterPro" id="IPR050524">
    <property type="entry name" value="APC_YAT"/>
</dbReference>
<evidence type="ECO:0000256" key="3">
    <source>
        <dbReference type="ARBA" id="ARBA00022692"/>
    </source>
</evidence>
<keyword evidence="3 7" id="KW-0812">Transmembrane</keyword>
<evidence type="ECO:0000313" key="10">
    <source>
        <dbReference type="Proteomes" id="UP001610334"/>
    </source>
</evidence>
<feature type="transmembrane region" description="Helical" evidence="7">
    <location>
        <begin position="466"/>
        <end position="485"/>
    </location>
</feature>
<accession>A0ABR4HT85</accession>
<dbReference type="Proteomes" id="UP001610334">
    <property type="component" value="Unassembled WGS sequence"/>
</dbReference>
<dbReference type="Pfam" id="PF00324">
    <property type="entry name" value="AA_permease"/>
    <property type="match status" value="1"/>
</dbReference>
<dbReference type="InterPro" id="IPR004840">
    <property type="entry name" value="Amino_acid_permease_CS"/>
</dbReference>
<evidence type="ECO:0000256" key="5">
    <source>
        <dbReference type="ARBA" id="ARBA00022989"/>
    </source>
</evidence>
<feature type="transmembrane region" description="Helical" evidence="7">
    <location>
        <begin position="390"/>
        <end position="413"/>
    </location>
</feature>